<dbReference type="SMART" id="SM00282">
    <property type="entry name" value="LamG"/>
    <property type="match status" value="2"/>
</dbReference>
<dbReference type="EMBL" id="JABXJJ020000007">
    <property type="protein sequence ID" value="MDI5969055.1"/>
    <property type="molecule type" value="Genomic_DNA"/>
</dbReference>
<dbReference type="InterPro" id="IPR036116">
    <property type="entry name" value="FN3_sf"/>
</dbReference>
<keyword evidence="2 7" id="KW-0732">Signal</keyword>
<dbReference type="SMART" id="SM00560">
    <property type="entry name" value="LamGL"/>
    <property type="match status" value="1"/>
</dbReference>
<dbReference type="PROSITE" id="PS50025">
    <property type="entry name" value="LAM_G_DOMAIN"/>
    <property type="match status" value="1"/>
</dbReference>
<dbReference type="RefSeq" id="WP_271315804.1">
    <property type="nucleotide sequence ID" value="NZ_JABXJJ020000007.1"/>
</dbReference>
<evidence type="ECO:0000313" key="10">
    <source>
        <dbReference type="EMBL" id="MDI5969055.1"/>
    </source>
</evidence>
<keyword evidence="6" id="KW-0624">Polysaccharide degradation</keyword>
<proteinExistence type="predicted"/>
<evidence type="ECO:0000256" key="3">
    <source>
        <dbReference type="ARBA" id="ARBA00023157"/>
    </source>
</evidence>
<dbReference type="SUPFAM" id="SSF50998">
    <property type="entry name" value="Quinoprotein alcohol dehydrogenase-like"/>
    <property type="match status" value="1"/>
</dbReference>
<reference evidence="10" key="1">
    <citation type="submission" date="2023-05" db="EMBL/GenBank/DDBJ databases">
        <title>Streptantibioticus silvisoli sp. nov., acidotolerant actinomycetes 1 from pine litter.</title>
        <authorList>
            <person name="Swiecimska M."/>
            <person name="Golinska P."/>
            <person name="Sangal V."/>
            <person name="Wachnowicz B."/>
            <person name="Goodfellow M."/>
        </authorList>
    </citation>
    <scope>NUCLEOTIDE SEQUENCE</scope>
    <source>
        <strain evidence="10">SL13</strain>
    </source>
</reference>
<dbReference type="InterPro" id="IPR013431">
    <property type="entry name" value="Delta_60_rpt"/>
</dbReference>
<evidence type="ECO:0000256" key="6">
    <source>
        <dbReference type="ARBA" id="ARBA00023326"/>
    </source>
</evidence>
<accession>A0AA90H1S3</accession>
<dbReference type="InterPro" id="IPR013783">
    <property type="entry name" value="Ig-like_fold"/>
</dbReference>
<gene>
    <name evidence="10" type="ORF">POF50_006790</name>
</gene>
<dbReference type="SUPFAM" id="SSF51004">
    <property type="entry name" value="C-terminal (heme d1) domain of cytochrome cd1-nitrite reductase"/>
    <property type="match status" value="1"/>
</dbReference>
<dbReference type="InterPro" id="IPR003961">
    <property type="entry name" value="FN3_dom"/>
</dbReference>
<dbReference type="SUPFAM" id="SSF49265">
    <property type="entry name" value="Fibronectin type III"/>
    <property type="match status" value="1"/>
</dbReference>
<dbReference type="InterPro" id="IPR013320">
    <property type="entry name" value="ConA-like_dom_sf"/>
</dbReference>
<keyword evidence="5" id="KW-0326">Glycosidase</keyword>
<keyword evidence="4" id="KW-0966">Cell projection</keyword>
<dbReference type="InterPro" id="IPR015943">
    <property type="entry name" value="WD40/YVTN_repeat-like_dom_sf"/>
</dbReference>
<evidence type="ECO:0000259" key="9">
    <source>
        <dbReference type="PROSITE" id="PS50853"/>
    </source>
</evidence>
<dbReference type="PROSITE" id="PS50853">
    <property type="entry name" value="FN3"/>
    <property type="match status" value="1"/>
</dbReference>
<dbReference type="SUPFAM" id="SSF49899">
    <property type="entry name" value="Concanavalin A-like lectins/glucanases"/>
    <property type="match status" value="2"/>
</dbReference>
<organism evidence="10">
    <name type="scientific">Streptantibioticus silvisoli</name>
    <dbReference type="NCBI Taxonomy" id="2705255"/>
    <lineage>
        <taxon>Bacteria</taxon>
        <taxon>Bacillati</taxon>
        <taxon>Actinomycetota</taxon>
        <taxon>Actinomycetes</taxon>
        <taxon>Kitasatosporales</taxon>
        <taxon>Streptomycetaceae</taxon>
        <taxon>Streptantibioticus</taxon>
    </lineage>
</organism>
<comment type="caution">
    <text evidence="10">The sequence shown here is derived from an EMBL/GenBank/DDBJ whole genome shotgun (WGS) entry which is preliminary data.</text>
</comment>
<dbReference type="InterPro" id="IPR001791">
    <property type="entry name" value="Laminin_G"/>
</dbReference>
<dbReference type="InterPro" id="IPR011048">
    <property type="entry name" value="Haem_d1_sf"/>
</dbReference>
<feature type="domain" description="Laminin G" evidence="8">
    <location>
        <begin position="806"/>
        <end position="977"/>
    </location>
</feature>
<evidence type="ECO:0000256" key="2">
    <source>
        <dbReference type="ARBA" id="ARBA00022729"/>
    </source>
</evidence>
<dbReference type="CDD" id="cd00110">
    <property type="entry name" value="LamG"/>
    <property type="match status" value="1"/>
</dbReference>
<evidence type="ECO:0000256" key="4">
    <source>
        <dbReference type="ARBA" id="ARBA00023273"/>
    </source>
</evidence>
<dbReference type="Pfam" id="PF13385">
    <property type="entry name" value="Laminin_G_3"/>
    <property type="match status" value="2"/>
</dbReference>
<comment type="subcellular location">
    <subcellularLocation>
        <location evidence="1">Cell projection</location>
    </subcellularLocation>
</comment>
<dbReference type="AlphaFoldDB" id="A0AA90H1S3"/>
<dbReference type="Pfam" id="PF17164">
    <property type="entry name" value="DUF5122"/>
    <property type="match status" value="1"/>
</dbReference>
<evidence type="ECO:0000256" key="5">
    <source>
        <dbReference type="ARBA" id="ARBA00023295"/>
    </source>
</evidence>
<feature type="signal peptide" evidence="7">
    <location>
        <begin position="1"/>
        <end position="30"/>
    </location>
</feature>
<feature type="chain" id="PRO_5041687703" evidence="7">
    <location>
        <begin position="31"/>
        <end position="977"/>
    </location>
</feature>
<protein>
    <submittedName>
        <fullName evidence="10">LamG domain-containing protein</fullName>
    </submittedName>
</protein>
<dbReference type="Gene3D" id="2.60.120.200">
    <property type="match status" value="2"/>
</dbReference>
<dbReference type="InterPro" id="IPR011047">
    <property type="entry name" value="Quinoprotein_ADH-like_sf"/>
</dbReference>
<sequence length="977" mass="100465">MRRPRMLAGVVATALAASVVLAVTAPTVVAAPVAPVAFTSNSLATWQTDGIVWAMAQAGGKVFAGGSFTAIRPPGTAAGGAGEQPAVNFAEFDAATGDPTGCGLSFTVSSGTATVRALAVSPDGRTLYAGGYFDHVNGAYVNSLVAIDIATCALKPGFAPQVNATVRTITPTATGVYFGGDFTSVDGQTRTRLAQVTTDGTLTGWAPTADKPVRASVLSPDGSMLVVGGDFDRLDGADSHALGIVDAATGATAKTYPLGFIEQNSVVKALTADATGFYTGNEGTGGGVFDGRIAIDWSTLGQRWRDTCLGATQAVISYQGVLYAGSHTHDCSSMGEQPDGRRQHLIAEPTTTGMELPWAPDTNDGIGEQIGPRALTIATEDDQPYLWVSGEFTTVNGTAQQGLTRFGTGPDKAPPTAPAMGSTSSVGAGTVQLRWLASTDTDDGTLSYSVYRDGSTTPVWTGTAASYWWSRPQVSFTDSGLAPGSYHTYRITASDGTNVASSPVYTVKSGTATSGYAARVVSDGANLYWRYDEPSGGFIGDSAGEHNGTFNGGGTYRDGTGALTGDPSYPLGLNGSTGFVATAAAQPTPSQYSVETWFKTTTRSGGLLVGFGNSPTAASSSYDKHVYMTNSGQLVFGVYSGGTQTVTSPAAYNDGAWHHVVATQGADGMALYVDGLRVGRNAAVTTSQQYTGYWHVGGDSLGSWPNQPSSAFFQGDVDETAVYPSVLSAAQVAAHYDLGSGASVAPGPSDPYGKAVYGDAPDSYWRLDESSGYTAADASGNDNTGVYGLDVARGTASAVAGTTDTAATLDGNFFSIVSSATATAAPAVYSTELWFRTTGTQGGKLIGFGDSQNGMSGTFDRHVYMTNDGHLVFGVRNAEADTVTSPAAYNDGAWHYLVATQGADGMKLYVDGAAVASNGVSANRSYTGYWRVGGDNLSGWPQAPTGDFFRGGVDEAAVYSTELTAAQVAAHYAAGTR</sequence>
<dbReference type="GO" id="GO:0042995">
    <property type="term" value="C:cell projection"/>
    <property type="evidence" value="ECO:0007669"/>
    <property type="project" value="UniProtKB-SubCell"/>
</dbReference>
<evidence type="ECO:0000259" key="8">
    <source>
        <dbReference type="PROSITE" id="PS50025"/>
    </source>
</evidence>
<name>A0AA90H1S3_9ACTN</name>
<evidence type="ECO:0000256" key="1">
    <source>
        <dbReference type="ARBA" id="ARBA00004316"/>
    </source>
</evidence>
<keyword evidence="6" id="KW-0119">Carbohydrate metabolism</keyword>
<dbReference type="Gene3D" id="2.60.40.10">
    <property type="entry name" value="Immunoglobulins"/>
    <property type="match status" value="1"/>
</dbReference>
<keyword evidence="3" id="KW-1015">Disulfide bond</keyword>
<feature type="domain" description="Fibronectin type-III" evidence="9">
    <location>
        <begin position="414"/>
        <end position="515"/>
    </location>
</feature>
<dbReference type="InterPro" id="IPR006558">
    <property type="entry name" value="LamG-like"/>
</dbReference>
<evidence type="ECO:0000256" key="7">
    <source>
        <dbReference type="SAM" id="SignalP"/>
    </source>
</evidence>
<keyword evidence="5" id="KW-0378">Hydrolase</keyword>
<dbReference type="GO" id="GO:0000272">
    <property type="term" value="P:polysaccharide catabolic process"/>
    <property type="evidence" value="ECO:0007669"/>
    <property type="project" value="UniProtKB-KW"/>
</dbReference>
<dbReference type="Gene3D" id="2.130.10.10">
    <property type="entry name" value="YVTN repeat-like/Quinoprotein amine dehydrogenase"/>
    <property type="match status" value="1"/>
</dbReference>
<dbReference type="GO" id="GO:0016798">
    <property type="term" value="F:hydrolase activity, acting on glycosyl bonds"/>
    <property type="evidence" value="ECO:0007669"/>
    <property type="project" value="UniProtKB-KW"/>
</dbReference>